<proteinExistence type="predicted"/>
<feature type="transmembrane region" description="Helical" evidence="1">
    <location>
        <begin position="6"/>
        <end position="29"/>
    </location>
</feature>
<comment type="caution">
    <text evidence="2">The sequence shown here is derived from an EMBL/GenBank/DDBJ whole genome shotgun (WGS) entry which is preliminary data.</text>
</comment>
<evidence type="ECO:0000313" key="2">
    <source>
        <dbReference type="EMBL" id="KAG9338178.1"/>
    </source>
</evidence>
<keyword evidence="3" id="KW-1185">Reference proteome</keyword>
<protein>
    <submittedName>
        <fullName evidence="2">Uncharacterized protein</fullName>
    </submittedName>
</protein>
<dbReference type="AlphaFoldDB" id="A0A8T2NKR9"/>
<keyword evidence="1" id="KW-0812">Transmembrane</keyword>
<reference evidence="2" key="1">
    <citation type="thesis" date="2021" institute="BYU ScholarsArchive" country="Provo, UT, USA">
        <title>Applications of and Algorithms for Genome Assembly and Genomic Analyses with an Emphasis on Marine Teleosts.</title>
        <authorList>
            <person name="Pickett B.D."/>
        </authorList>
    </citation>
    <scope>NUCLEOTIDE SEQUENCE</scope>
    <source>
        <strain evidence="2">HI-2016</strain>
    </source>
</reference>
<gene>
    <name evidence="2" type="ORF">JZ751_026928</name>
</gene>
<keyword evidence="1" id="KW-1133">Transmembrane helix</keyword>
<organism evidence="2 3">
    <name type="scientific">Albula glossodonta</name>
    <name type="common">roundjaw bonefish</name>
    <dbReference type="NCBI Taxonomy" id="121402"/>
    <lineage>
        <taxon>Eukaryota</taxon>
        <taxon>Metazoa</taxon>
        <taxon>Chordata</taxon>
        <taxon>Craniata</taxon>
        <taxon>Vertebrata</taxon>
        <taxon>Euteleostomi</taxon>
        <taxon>Actinopterygii</taxon>
        <taxon>Neopterygii</taxon>
        <taxon>Teleostei</taxon>
        <taxon>Albuliformes</taxon>
        <taxon>Albulidae</taxon>
        <taxon>Albula</taxon>
    </lineage>
</organism>
<dbReference type="Proteomes" id="UP000824540">
    <property type="component" value="Unassembled WGS sequence"/>
</dbReference>
<dbReference type="EMBL" id="JAFBMS010000071">
    <property type="protein sequence ID" value="KAG9338178.1"/>
    <property type="molecule type" value="Genomic_DNA"/>
</dbReference>
<evidence type="ECO:0000256" key="1">
    <source>
        <dbReference type="SAM" id="Phobius"/>
    </source>
</evidence>
<accession>A0A8T2NKR9</accession>
<sequence>MLSLPLPSLLLFLSFVLFSVSLSLFLLAFSHSHLSFRYESQTFIAEEYFKYKPPPSLLHWDSPSPLSGLWTLPPTPPPPPARVRKVCTGTRKGFLCGSPALLRSLPEAAPEIPNENKGKRELLSELHLAGHRHTRRRSAERVFLAWESSPPR</sequence>
<evidence type="ECO:0000313" key="3">
    <source>
        <dbReference type="Proteomes" id="UP000824540"/>
    </source>
</evidence>
<name>A0A8T2NKR9_9TELE</name>
<keyword evidence="1" id="KW-0472">Membrane</keyword>